<dbReference type="SUPFAM" id="SSF53098">
    <property type="entry name" value="Ribonuclease H-like"/>
    <property type="match status" value="1"/>
</dbReference>
<dbReference type="RefSeq" id="WP_241053779.1">
    <property type="nucleotide sequence ID" value="NZ_JAKZBV010000001.1"/>
</dbReference>
<dbReference type="InterPro" id="IPR037027">
    <property type="entry name" value="YqgF/RNaseH-like_dom_sf"/>
</dbReference>
<comment type="similarity">
    <text evidence="5">Belongs to the YqgF HJR family.</text>
</comment>
<proteinExistence type="inferred from homology"/>
<reference evidence="8 9" key="1">
    <citation type="submission" date="2022-03" db="EMBL/GenBank/DDBJ databases">
        <title>Sinomonas sp. isolated from a soil.</title>
        <authorList>
            <person name="Han J."/>
            <person name="Kim D.-U."/>
        </authorList>
    </citation>
    <scope>NUCLEOTIDE SEQUENCE [LARGE SCALE GENOMIC DNA]</scope>
    <source>
        <strain evidence="8 9">5-5</strain>
    </source>
</reference>
<evidence type="ECO:0000313" key="9">
    <source>
        <dbReference type="Proteomes" id="UP001202922"/>
    </source>
</evidence>
<evidence type="ECO:0000313" key="8">
    <source>
        <dbReference type="EMBL" id="MCH6470267.1"/>
    </source>
</evidence>
<keyword evidence="4 5" id="KW-0378">Hydrolase</keyword>
<dbReference type="InterPro" id="IPR006641">
    <property type="entry name" value="YqgF/RNaseH-like_dom"/>
</dbReference>
<evidence type="ECO:0000256" key="3">
    <source>
        <dbReference type="ARBA" id="ARBA00022722"/>
    </source>
</evidence>
<dbReference type="Pfam" id="PF03652">
    <property type="entry name" value="RuvX"/>
    <property type="match status" value="1"/>
</dbReference>
<evidence type="ECO:0000256" key="2">
    <source>
        <dbReference type="ARBA" id="ARBA00022517"/>
    </source>
</evidence>
<keyword evidence="1 5" id="KW-0963">Cytoplasm</keyword>
<comment type="caution">
    <text evidence="8">The sequence shown here is derived from an EMBL/GenBank/DDBJ whole genome shotgun (WGS) entry which is preliminary data.</text>
</comment>
<dbReference type="CDD" id="cd16964">
    <property type="entry name" value="YqgF"/>
    <property type="match status" value="1"/>
</dbReference>
<dbReference type="PANTHER" id="PTHR33317">
    <property type="entry name" value="POLYNUCLEOTIDYL TRANSFERASE, RIBONUCLEASE H-LIKE SUPERFAMILY PROTEIN"/>
    <property type="match status" value="1"/>
</dbReference>
<dbReference type="HAMAP" id="MF_00651">
    <property type="entry name" value="Nuclease_YqgF"/>
    <property type="match status" value="1"/>
</dbReference>
<dbReference type="InterPro" id="IPR012337">
    <property type="entry name" value="RNaseH-like_sf"/>
</dbReference>
<dbReference type="NCBIfam" id="TIGR00250">
    <property type="entry name" value="RNAse_H_YqgF"/>
    <property type="match status" value="1"/>
</dbReference>
<evidence type="ECO:0000256" key="4">
    <source>
        <dbReference type="ARBA" id="ARBA00022801"/>
    </source>
</evidence>
<organism evidence="8 9">
    <name type="scientific">Sinomonas terrae</name>
    <dbReference type="NCBI Taxonomy" id="2908838"/>
    <lineage>
        <taxon>Bacteria</taxon>
        <taxon>Bacillati</taxon>
        <taxon>Actinomycetota</taxon>
        <taxon>Actinomycetes</taxon>
        <taxon>Micrococcales</taxon>
        <taxon>Micrococcaceae</taxon>
        <taxon>Sinomonas</taxon>
    </lineage>
</organism>
<dbReference type="Proteomes" id="UP001202922">
    <property type="component" value="Unassembled WGS sequence"/>
</dbReference>
<feature type="domain" description="YqgF/RNase H-like" evidence="7">
    <location>
        <begin position="22"/>
        <end position="128"/>
    </location>
</feature>
<sequence>MSFGIPDPQPPADRQPPAFGRGVRLGVDVGTVRVGLAASDPDGILASPVRTLTRDPKKNFDVRLVAREAVERGAVQVFVGLPRGLSGSESGSAALARSFAGLLADRLAMDGSGCEVRLVDERFSTVEAHRNLRSAGLSTRDHRKVVDQVAAVGILEHALNLLKSGRGETGELVPPAAEHGGGIRRDDPNRSA</sequence>
<feature type="compositionally biased region" description="Basic and acidic residues" evidence="6">
    <location>
        <begin position="181"/>
        <end position="192"/>
    </location>
</feature>
<feature type="region of interest" description="Disordered" evidence="6">
    <location>
        <begin position="1"/>
        <end position="20"/>
    </location>
</feature>
<keyword evidence="3 5" id="KW-0540">Nuclease</keyword>
<evidence type="ECO:0000259" key="7">
    <source>
        <dbReference type="SMART" id="SM00732"/>
    </source>
</evidence>
<name>A0ABS9U179_9MICC</name>
<dbReference type="SMART" id="SM00732">
    <property type="entry name" value="YqgFc"/>
    <property type="match status" value="1"/>
</dbReference>
<accession>A0ABS9U179</accession>
<dbReference type="Gene3D" id="3.30.420.140">
    <property type="entry name" value="YqgF/RNase H-like domain"/>
    <property type="match status" value="1"/>
</dbReference>
<evidence type="ECO:0000256" key="1">
    <source>
        <dbReference type="ARBA" id="ARBA00022490"/>
    </source>
</evidence>
<dbReference type="PANTHER" id="PTHR33317:SF4">
    <property type="entry name" value="POLYNUCLEOTIDYL TRANSFERASE, RIBONUCLEASE H-LIKE SUPERFAMILY PROTEIN"/>
    <property type="match status" value="1"/>
</dbReference>
<keyword evidence="9" id="KW-1185">Reference proteome</keyword>
<evidence type="ECO:0000256" key="5">
    <source>
        <dbReference type="HAMAP-Rule" id="MF_00651"/>
    </source>
</evidence>
<gene>
    <name evidence="8" type="primary">ruvX</name>
    <name evidence="8" type="ORF">L0M17_09810</name>
</gene>
<comment type="subcellular location">
    <subcellularLocation>
        <location evidence="5">Cytoplasm</location>
    </subcellularLocation>
</comment>
<feature type="region of interest" description="Disordered" evidence="6">
    <location>
        <begin position="166"/>
        <end position="192"/>
    </location>
</feature>
<dbReference type="GO" id="GO:0016787">
    <property type="term" value="F:hydrolase activity"/>
    <property type="evidence" value="ECO:0007669"/>
    <property type="project" value="UniProtKB-KW"/>
</dbReference>
<protein>
    <recommendedName>
        <fullName evidence="5">Putative pre-16S rRNA nuclease</fullName>
        <ecNumber evidence="5">3.1.-.-</ecNumber>
    </recommendedName>
</protein>
<comment type="function">
    <text evidence="5">Could be a nuclease involved in processing of the 5'-end of pre-16S rRNA.</text>
</comment>
<keyword evidence="2 5" id="KW-0690">Ribosome biogenesis</keyword>
<dbReference type="InterPro" id="IPR005227">
    <property type="entry name" value="YqgF"/>
</dbReference>
<dbReference type="EC" id="3.1.-.-" evidence="5"/>
<evidence type="ECO:0000256" key="6">
    <source>
        <dbReference type="SAM" id="MobiDB-lite"/>
    </source>
</evidence>
<dbReference type="EMBL" id="JAKZBV010000001">
    <property type="protein sequence ID" value="MCH6470267.1"/>
    <property type="molecule type" value="Genomic_DNA"/>
</dbReference>